<protein>
    <recommendedName>
        <fullName evidence="3">DUF2071 domain-containing protein</fullName>
    </recommendedName>
</protein>
<accession>A0ABY2BV44</accession>
<evidence type="ECO:0000313" key="1">
    <source>
        <dbReference type="EMBL" id="TCO29673.1"/>
    </source>
</evidence>
<dbReference type="Proteomes" id="UP000295818">
    <property type="component" value="Unassembled WGS sequence"/>
</dbReference>
<dbReference type="SUPFAM" id="SSF160104">
    <property type="entry name" value="Acetoacetate decarboxylase-like"/>
    <property type="match status" value="1"/>
</dbReference>
<reference evidence="1 2" key="1">
    <citation type="journal article" date="2015" name="Stand. Genomic Sci.">
        <title>Genomic Encyclopedia of Bacterial and Archaeal Type Strains, Phase III: the genomes of soil and plant-associated and newly described type strains.</title>
        <authorList>
            <person name="Whitman W.B."/>
            <person name="Woyke T."/>
            <person name="Klenk H.P."/>
            <person name="Zhou Y."/>
            <person name="Lilburn T.G."/>
            <person name="Beck B.J."/>
            <person name="De Vos P."/>
            <person name="Vandamme P."/>
            <person name="Eisen J.A."/>
            <person name="Garrity G."/>
            <person name="Hugenholtz P."/>
            <person name="Kyrpides N.C."/>
        </authorList>
    </citation>
    <scope>NUCLEOTIDE SEQUENCE [LARGE SCALE GENOMIC DNA]</scope>
    <source>
        <strain evidence="1 2">VKM Ac-2538</strain>
    </source>
</reference>
<name>A0ABY2BV44_9ACTN</name>
<keyword evidence="2" id="KW-1185">Reference proteome</keyword>
<organism evidence="1 2">
    <name type="scientific">Kribbella orskensis</name>
    <dbReference type="NCBI Taxonomy" id="2512216"/>
    <lineage>
        <taxon>Bacteria</taxon>
        <taxon>Bacillati</taxon>
        <taxon>Actinomycetota</taxon>
        <taxon>Actinomycetes</taxon>
        <taxon>Propionibacteriales</taxon>
        <taxon>Kribbellaceae</taxon>
        <taxon>Kribbella</taxon>
    </lineage>
</organism>
<gene>
    <name evidence="1" type="ORF">EV644_102393</name>
</gene>
<evidence type="ECO:0000313" key="2">
    <source>
        <dbReference type="Proteomes" id="UP000295818"/>
    </source>
</evidence>
<dbReference type="InterPro" id="IPR023375">
    <property type="entry name" value="ADC_dom_sf"/>
</dbReference>
<dbReference type="Pfam" id="PF09844">
    <property type="entry name" value="DUF2071"/>
    <property type="match status" value="1"/>
</dbReference>
<dbReference type="Gene3D" id="2.40.400.10">
    <property type="entry name" value="Acetoacetate decarboxylase-like"/>
    <property type="match status" value="1"/>
</dbReference>
<dbReference type="RefSeq" id="WP_132187976.1">
    <property type="nucleotide sequence ID" value="NZ_SLWM01000002.1"/>
</dbReference>
<dbReference type="InterPro" id="IPR018644">
    <property type="entry name" value="DUF2071"/>
</dbReference>
<comment type="caution">
    <text evidence="1">The sequence shown here is derived from an EMBL/GenBank/DDBJ whole genome shotgun (WGS) entry which is preliminary data.</text>
</comment>
<dbReference type="PANTHER" id="PTHR39186">
    <property type="entry name" value="DUF2071 FAMILY PROTEIN"/>
    <property type="match status" value="1"/>
</dbReference>
<sequence>MTEEVSAQAPELARPHVIRQDWRDLSFLHWAVDPREIARFFPPGTRPDTFEGLTYVGLVPFRLVDSGLLQGPPVPWLGTFLETNIRLYSVDTTGRRGVVFLSLDADRVAVVATARSTFGLPYRWARMRHEQRGDLHTYTSTLRWPRTTASSTVVTRIGRRLEPGPLEHFLTARWGLHVARAGRTWYLPNEHPAWVLREAALERFEDNGLLASVGLGELSKRPPDHLAFSDGVPARFGRPTLASTPRPPVQR</sequence>
<proteinExistence type="predicted"/>
<dbReference type="PANTHER" id="PTHR39186:SF1">
    <property type="entry name" value="DUF2071 DOMAIN-CONTAINING PROTEIN"/>
    <property type="match status" value="1"/>
</dbReference>
<evidence type="ECO:0008006" key="3">
    <source>
        <dbReference type="Google" id="ProtNLM"/>
    </source>
</evidence>
<dbReference type="EMBL" id="SLWM01000002">
    <property type="protein sequence ID" value="TCO29673.1"/>
    <property type="molecule type" value="Genomic_DNA"/>
</dbReference>